<name>A0A1A9V7V5_GLOAU</name>
<evidence type="ECO:0000256" key="1">
    <source>
        <dbReference type="SAM" id="SignalP"/>
    </source>
</evidence>
<evidence type="ECO:0000313" key="2">
    <source>
        <dbReference type="EnsemblMetazoa" id="GAUT028698-PA"/>
    </source>
</evidence>
<evidence type="ECO:0000313" key="3">
    <source>
        <dbReference type="Proteomes" id="UP000078200"/>
    </source>
</evidence>
<feature type="chain" id="PRO_5008399127" evidence="1">
    <location>
        <begin position="25"/>
        <end position="374"/>
    </location>
</feature>
<organism evidence="2 3">
    <name type="scientific">Glossina austeni</name>
    <name type="common">Savannah tsetse fly</name>
    <dbReference type="NCBI Taxonomy" id="7395"/>
    <lineage>
        <taxon>Eukaryota</taxon>
        <taxon>Metazoa</taxon>
        <taxon>Ecdysozoa</taxon>
        <taxon>Arthropoda</taxon>
        <taxon>Hexapoda</taxon>
        <taxon>Insecta</taxon>
        <taxon>Pterygota</taxon>
        <taxon>Neoptera</taxon>
        <taxon>Endopterygota</taxon>
        <taxon>Diptera</taxon>
        <taxon>Brachycera</taxon>
        <taxon>Muscomorpha</taxon>
        <taxon>Hippoboscoidea</taxon>
        <taxon>Glossinidae</taxon>
        <taxon>Glossina</taxon>
    </lineage>
</organism>
<dbReference type="EnsemblMetazoa" id="GAUT028698-RA">
    <property type="protein sequence ID" value="GAUT028698-PA"/>
    <property type="gene ID" value="GAUT028698"/>
</dbReference>
<dbReference type="Proteomes" id="UP000078200">
    <property type="component" value="Unassembled WGS sequence"/>
</dbReference>
<feature type="signal peptide" evidence="1">
    <location>
        <begin position="1"/>
        <end position="24"/>
    </location>
</feature>
<protein>
    <submittedName>
        <fullName evidence="2">Uncharacterized protein</fullName>
    </submittedName>
</protein>
<sequence>MKTTLIRFIYAVLICVGLVVCSNADPPNTKLIQHYLESQNNIQSNYLGDINDSTALFREIDREIQNLIELRYTIRRHIRSKAAQMLANSLNGDDGPQVNSARQVVETLVKKYEMPLSEDIVHDALEEVYNEVKPIKLVDRIWDAMQMNDKQSFELTVRSQLALFWLHQGKGTADRDYLKKVSYYMYQIINHPLYATIDPSLKSRIERCLRLLPSALNSLLFDSKFCLMSVQHSEYVYTAMEAKLDSVSRYIWVWHEKRFIDDTGHIKATVLNDPNQDFSNLRVTLTGVKYNLYYYRRSNGNVVAGWESSAPPQQHEWDVQLVNDDTVVFSQDGYLMCSGINHDGQRRNIYGFKDDNHSPQTRVCQWKIGSCDRR</sequence>
<proteinExistence type="predicted"/>
<reference evidence="2" key="1">
    <citation type="submission" date="2020-05" db="UniProtKB">
        <authorList>
            <consortium name="EnsemblMetazoa"/>
        </authorList>
    </citation>
    <scope>IDENTIFICATION</scope>
    <source>
        <strain evidence="2">TTRI</strain>
    </source>
</reference>
<dbReference type="VEuPathDB" id="VectorBase:GAUT028698"/>
<accession>A0A1A9V7V5</accession>
<keyword evidence="3" id="KW-1185">Reference proteome</keyword>
<keyword evidence="1" id="KW-0732">Signal</keyword>
<dbReference type="AlphaFoldDB" id="A0A1A9V7V5"/>